<dbReference type="Proteomes" id="UP000433406">
    <property type="component" value="Unassembled WGS sequence"/>
</dbReference>
<keyword evidence="9" id="KW-1185">Reference proteome</keyword>
<dbReference type="AlphaFoldDB" id="A0A6I3JDS4"/>
<keyword evidence="3" id="KW-0479">Metal-binding</keyword>
<dbReference type="SUPFAM" id="SSF54862">
    <property type="entry name" value="4Fe-4S ferredoxins"/>
    <property type="match status" value="1"/>
</dbReference>
<evidence type="ECO:0000256" key="5">
    <source>
        <dbReference type="ARBA" id="ARBA00023004"/>
    </source>
</evidence>
<organism evidence="8 9">
    <name type="scientific">Nocardioides marmotae</name>
    <dbReference type="NCBI Taxonomy" id="2663857"/>
    <lineage>
        <taxon>Bacteria</taxon>
        <taxon>Bacillati</taxon>
        <taxon>Actinomycetota</taxon>
        <taxon>Actinomycetes</taxon>
        <taxon>Propionibacteriales</taxon>
        <taxon>Nocardioidaceae</taxon>
        <taxon>Nocardioides</taxon>
    </lineage>
</organism>
<evidence type="ECO:0000256" key="1">
    <source>
        <dbReference type="ARBA" id="ARBA00001927"/>
    </source>
</evidence>
<keyword evidence="4" id="KW-0249">Electron transport</keyword>
<dbReference type="GO" id="GO:0046872">
    <property type="term" value="F:metal ion binding"/>
    <property type="evidence" value="ECO:0007669"/>
    <property type="project" value="UniProtKB-KW"/>
</dbReference>
<gene>
    <name evidence="8" type="ORF">GGQ22_14200</name>
</gene>
<keyword evidence="6" id="KW-0411">Iron-sulfur</keyword>
<dbReference type="Pfam" id="PF13459">
    <property type="entry name" value="Fer4_15"/>
    <property type="match status" value="1"/>
</dbReference>
<name>A0A6I3JDS4_9ACTN</name>
<dbReference type="InterPro" id="IPR051269">
    <property type="entry name" value="Fe-S_cluster_ET"/>
</dbReference>
<dbReference type="GO" id="GO:0051538">
    <property type="term" value="F:3 iron, 4 sulfur cluster binding"/>
    <property type="evidence" value="ECO:0007669"/>
    <property type="project" value="UniProtKB-KW"/>
</dbReference>
<keyword evidence="2" id="KW-0813">Transport</keyword>
<evidence type="ECO:0000313" key="9">
    <source>
        <dbReference type="Proteomes" id="UP000433406"/>
    </source>
</evidence>
<evidence type="ECO:0000256" key="2">
    <source>
        <dbReference type="ARBA" id="ARBA00022448"/>
    </source>
</evidence>
<evidence type="ECO:0000256" key="3">
    <source>
        <dbReference type="ARBA" id="ARBA00022723"/>
    </source>
</evidence>
<evidence type="ECO:0000313" key="8">
    <source>
        <dbReference type="EMBL" id="MTB96228.1"/>
    </source>
</evidence>
<protein>
    <submittedName>
        <fullName evidence="8">Ferredoxin</fullName>
    </submittedName>
</protein>
<comment type="cofactor">
    <cofactor evidence="1">
        <name>[3Fe-4S] cluster</name>
        <dbReference type="ChEBI" id="CHEBI:21137"/>
    </cofactor>
</comment>
<keyword evidence="7" id="KW-0003">3Fe-4S</keyword>
<sequence>MGAPAGPVRIAVDRDLCEGLGMCEAMASDYFELDDDEVMHVLDETPAEADRGRVHAAVEACPVLALRLAPA</sequence>
<evidence type="ECO:0000256" key="4">
    <source>
        <dbReference type="ARBA" id="ARBA00022982"/>
    </source>
</evidence>
<dbReference type="PANTHER" id="PTHR36923:SF3">
    <property type="entry name" value="FERREDOXIN"/>
    <property type="match status" value="1"/>
</dbReference>
<proteinExistence type="predicted"/>
<evidence type="ECO:0000256" key="7">
    <source>
        <dbReference type="ARBA" id="ARBA00023291"/>
    </source>
</evidence>
<dbReference type="Gene3D" id="3.30.70.20">
    <property type="match status" value="1"/>
</dbReference>
<keyword evidence="5" id="KW-0408">Iron</keyword>
<dbReference type="RefSeq" id="WP_154615989.1">
    <property type="nucleotide sequence ID" value="NZ_CP053660.1"/>
</dbReference>
<evidence type="ECO:0000256" key="6">
    <source>
        <dbReference type="ARBA" id="ARBA00023014"/>
    </source>
</evidence>
<comment type="caution">
    <text evidence="8">The sequence shown here is derived from an EMBL/GenBank/DDBJ whole genome shotgun (WGS) entry which is preliminary data.</text>
</comment>
<accession>A0A6I3JDS4</accession>
<dbReference type="EMBL" id="WLCI01000015">
    <property type="protein sequence ID" value="MTB96228.1"/>
    <property type="molecule type" value="Genomic_DNA"/>
</dbReference>
<dbReference type="PANTHER" id="PTHR36923">
    <property type="entry name" value="FERREDOXIN"/>
    <property type="match status" value="1"/>
</dbReference>
<reference evidence="8 9" key="1">
    <citation type="submission" date="2019-10" db="EMBL/GenBank/DDBJ databases">
        <title>Nocardioides novel species isolated from the excrement of Marmot.</title>
        <authorList>
            <person name="Zhang G."/>
        </authorList>
    </citation>
    <scope>NUCLEOTIDE SEQUENCE [LARGE SCALE GENOMIC DNA]</scope>
    <source>
        <strain evidence="9">zg-579</strain>
    </source>
</reference>